<dbReference type="Gene3D" id="3.40.50.300">
    <property type="entry name" value="P-loop containing nucleotide triphosphate hydrolases"/>
    <property type="match status" value="1"/>
</dbReference>
<keyword evidence="5" id="KW-1185">Reference proteome</keyword>
<dbReference type="SMART" id="SM00382">
    <property type="entry name" value="AAA"/>
    <property type="match status" value="1"/>
</dbReference>
<dbReference type="RefSeq" id="WP_123697375.1">
    <property type="nucleotide sequence ID" value="NZ_RKHJ01000001.1"/>
</dbReference>
<dbReference type="InterPro" id="IPR003439">
    <property type="entry name" value="ABC_transporter-like_ATP-bd"/>
</dbReference>
<keyword evidence="2 4" id="KW-0067">ATP-binding</keyword>
<dbReference type="AlphaFoldDB" id="A0A3N2AUE8"/>
<dbReference type="PROSITE" id="PS50893">
    <property type="entry name" value="ABC_TRANSPORTER_2"/>
    <property type="match status" value="1"/>
</dbReference>
<dbReference type="Pfam" id="PF00005">
    <property type="entry name" value="ABC_tran"/>
    <property type="match status" value="1"/>
</dbReference>
<comment type="caution">
    <text evidence="4">The sequence shown here is derived from an EMBL/GenBank/DDBJ whole genome shotgun (WGS) entry which is preliminary data.</text>
</comment>
<sequence length="268" mass="28253">MSGARHGLAVERLSVAVRGRALVDGASWSAPAGQITALVGPNGAGKSTMLRAIAGVLPERATRAGAVLLDGARLDGLPARERARRIALVEQSTDAVPQLTAREAVRLGRTPHHRMLGFSLGDERLVEAALADAGATGLAERQLGELSGGELQRVHLARALAQRPAVGQPSALLLDEPTNHLDVAWQLELLALVRRLADDRPVVMTVHDLGLAATHADRVVLVDRGRVLAEGSPDAVLTAERIRSVYGVEATIDAAPDGVAIRYRRLTA</sequence>
<accession>A0A3N2AUE8</accession>
<dbReference type="PANTHER" id="PTHR42794:SF2">
    <property type="entry name" value="ABC TRANSPORTER ATP-BINDING PROTEIN"/>
    <property type="match status" value="1"/>
</dbReference>
<dbReference type="InterPro" id="IPR003593">
    <property type="entry name" value="AAA+_ATPase"/>
</dbReference>
<reference evidence="4 5" key="1">
    <citation type="submission" date="2018-11" db="EMBL/GenBank/DDBJ databases">
        <title>Sequencing the genomes of 1000 actinobacteria strains.</title>
        <authorList>
            <person name="Klenk H.-P."/>
        </authorList>
    </citation>
    <scope>NUCLEOTIDE SEQUENCE [LARGE SCALE GENOMIC DNA]</scope>
    <source>
        <strain evidence="4 5">DSM 9580</strain>
    </source>
</reference>
<evidence type="ECO:0000313" key="5">
    <source>
        <dbReference type="Proteomes" id="UP000275456"/>
    </source>
</evidence>
<dbReference type="InterPro" id="IPR027417">
    <property type="entry name" value="P-loop_NTPase"/>
</dbReference>
<feature type="domain" description="ABC transporter" evidence="3">
    <location>
        <begin position="8"/>
        <end position="249"/>
    </location>
</feature>
<dbReference type="OrthoDB" id="5296765at2"/>
<proteinExistence type="predicted"/>
<dbReference type="GO" id="GO:0005524">
    <property type="term" value="F:ATP binding"/>
    <property type="evidence" value="ECO:0007669"/>
    <property type="project" value="UniProtKB-KW"/>
</dbReference>
<dbReference type="SUPFAM" id="SSF52540">
    <property type="entry name" value="P-loop containing nucleoside triphosphate hydrolases"/>
    <property type="match status" value="1"/>
</dbReference>
<keyword evidence="1" id="KW-0547">Nucleotide-binding</keyword>
<dbReference type="EMBL" id="RKHJ01000001">
    <property type="protein sequence ID" value="ROR66382.1"/>
    <property type="molecule type" value="Genomic_DNA"/>
</dbReference>
<evidence type="ECO:0000256" key="1">
    <source>
        <dbReference type="ARBA" id="ARBA00022741"/>
    </source>
</evidence>
<dbReference type="PANTHER" id="PTHR42794">
    <property type="entry name" value="HEMIN IMPORT ATP-BINDING PROTEIN HMUV"/>
    <property type="match status" value="1"/>
</dbReference>
<dbReference type="Proteomes" id="UP000275456">
    <property type="component" value="Unassembled WGS sequence"/>
</dbReference>
<organism evidence="4 5">
    <name type="scientific">Agrococcus jenensis</name>
    <dbReference type="NCBI Taxonomy" id="46353"/>
    <lineage>
        <taxon>Bacteria</taxon>
        <taxon>Bacillati</taxon>
        <taxon>Actinomycetota</taxon>
        <taxon>Actinomycetes</taxon>
        <taxon>Micrococcales</taxon>
        <taxon>Microbacteriaceae</taxon>
        <taxon>Agrococcus</taxon>
    </lineage>
</organism>
<gene>
    <name evidence="4" type="ORF">EDD26_1764</name>
</gene>
<evidence type="ECO:0000313" key="4">
    <source>
        <dbReference type="EMBL" id="ROR66382.1"/>
    </source>
</evidence>
<dbReference type="CDD" id="cd03214">
    <property type="entry name" value="ABC_Iron-Siderophores_B12_Hemin"/>
    <property type="match status" value="1"/>
</dbReference>
<name>A0A3N2AUE8_9MICO</name>
<evidence type="ECO:0000256" key="2">
    <source>
        <dbReference type="ARBA" id="ARBA00022840"/>
    </source>
</evidence>
<evidence type="ECO:0000259" key="3">
    <source>
        <dbReference type="PROSITE" id="PS50893"/>
    </source>
</evidence>
<dbReference type="GO" id="GO:0016887">
    <property type="term" value="F:ATP hydrolysis activity"/>
    <property type="evidence" value="ECO:0007669"/>
    <property type="project" value="InterPro"/>
</dbReference>
<protein>
    <submittedName>
        <fullName evidence="4">Iron complex transport system ATP-binding protein</fullName>
    </submittedName>
</protein>